<keyword evidence="3 6" id="KW-0489">Methyltransferase</keyword>
<keyword evidence="5 6" id="KW-0949">S-adenosyl-L-methionine</keyword>
<comment type="function">
    <text evidence="6">Catalyzes the 2'-O-methylation of the ribose of cytidine 1402 (C1402) in 16S rRNA.</text>
</comment>
<proteinExistence type="inferred from homology"/>
<evidence type="ECO:0000256" key="1">
    <source>
        <dbReference type="ARBA" id="ARBA00022490"/>
    </source>
</evidence>
<reference evidence="8" key="1">
    <citation type="journal article" date="2020" name="mSystems">
        <title>Genome- and Community-Level Interaction Insights into Carbon Utilization and Element Cycling Functions of Hydrothermarchaeota in Hydrothermal Sediment.</title>
        <authorList>
            <person name="Zhou Z."/>
            <person name="Liu Y."/>
            <person name="Xu W."/>
            <person name="Pan J."/>
            <person name="Luo Z.H."/>
            <person name="Li M."/>
        </authorList>
    </citation>
    <scope>NUCLEOTIDE SEQUENCE [LARGE SCALE GENOMIC DNA]</scope>
    <source>
        <strain evidence="8">SpSt-876</strain>
    </source>
</reference>
<evidence type="ECO:0000256" key="2">
    <source>
        <dbReference type="ARBA" id="ARBA00022552"/>
    </source>
</evidence>
<dbReference type="EC" id="2.1.1.198" evidence="6"/>
<keyword evidence="4 6" id="KW-0808">Transferase</keyword>
<gene>
    <name evidence="6 8" type="primary">rsmI</name>
    <name evidence="8" type="ORF">ENW73_04345</name>
</gene>
<feature type="domain" description="Tetrapyrrole methylase" evidence="7">
    <location>
        <begin position="2"/>
        <end position="197"/>
    </location>
</feature>
<dbReference type="SUPFAM" id="SSF53790">
    <property type="entry name" value="Tetrapyrrole methylase"/>
    <property type="match status" value="1"/>
</dbReference>
<dbReference type="FunFam" id="3.30.950.10:FF:000002">
    <property type="entry name" value="Ribosomal RNA small subunit methyltransferase I"/>
    <property type="match status" value="1"/>
</dbReference>
<dbReference type="GO" id="GO:0005737">
    <property type="term" value="C:cytoplasm"/>
    <property type="evidence" value="ECO:0007669"/>
    <property type="project" value="UniProtKB-SubCell"/>
</dbReference>
<comment type="subcellular location">
    <subcellularLocation>
        <location evidence="6">Cytoplasm</location>
    </subcellularLocation>
</comment>
<dbReference type="InterPro" id="IPR000878">
    <property type="entry name" value="4pyrrol_Mease"/>
</dbReference>
<dbReference type="Pfam" id="PF00590">
    <property type="entry name" value="TP_methylase"/>
    <property type="match status" value="1"/>
</dbReference>
<comment type="similarity">
    <text evidence="6">Belongs to the methyltransferase superfamily. RsmI family.</text>
</comment>
<dbReference type="Gene3D" id="3.30.950.10">
    <property type="entry name" value="Methyltransferase, Cobalt-precorrin-4 Transmethylase, Domain 2"/>
    <property type="match status" value="1"/>
</dbReference>
<accession>A0A7C6ECP1</accession>
<dbReference type="PROSITE" id="PS01296">
    <property type="entry name" value="RSMI"/>
    <property type="match status" value="1"/>
</dbReference>
<dbReference type="InterPro" id="IPR018063">
    <property type="entry name" value="SAM_MeTrfase_RsmI_CS"/>
</dbReference>
<evidence type="ECO:0000256" key="5">
    <source>
        <dbReference type="ARBA" id="ARBA00022691"/>
    </source>
</evidence>
<dbReference type="HAMAP" id="MF_01877">
    <property type="entry name" value="16SrRNA_methyltr_I"/>
    <property type="match status" value="1"/>
</dbReference>
<evidence type="ECO:0000256" key="4">
    <source>
        <dbReference type="ARBA" id="ARBA00022679"/>
    </source>
</evidence>
<dbReference type="CDD" id="cd11648">
    <property type="entry name" value="RsmI"/>
    <property type="match status" value="1"/>
</dbReference>
<name>A0A7C6ECP1_UNCW3</name>
<protein>
    <recommendedName>
        <fullName evidence="6">Ribosomal RNA small subunit methyltransferase I</fullName>
        <ecNumber evidence="6">2.1.1.198</ecNumber>
    </recommendedName>
    <alternativeName>
        <fullName evidence="6">16S rRNA 2'-O-ribose C1402 methyltransferase</fullName>
    </alternativeName>
    <alternativeName>
        <fullName evidence="6">rRNA (cytidine-2'-O-)-methyltransferase RsmI</fullName>
    </alternativeName>
</protein>
<dbReference type="PANTHER" id="PTHR46111">
    <property type="entry name" value="RIBOSOMAL RNA SMALL SUBUNIT METHYLTRANSFERASE I"/>
    <property type="match status" value="1"/>
</dbReference>
<dbReference type="InterPro" id="IPR008189">
    <property type="entry name" value="rRNA_ssu_MeTfrase_I"/>
</dbReference>
<comment type="catalytic activity">
    <reaction evidence="6">
        <text>cytidine(1402) in 16S rRNA + S-adenosyl-L-methionine = 2'-O-methylcytidine(1402) in 16S rRNA + S-adenosyl-L-homocysteine + H(+)</text>
        <dbReference type="Rhea" id="RHEA:42924"/>
        <dbReference type="Rhea" id="RHEA-COMP:10285"/>
        <dbReference type="Rhea" id="RHEA-COMP:10286"/>
        <dbReference type="ChEBI" id="CHEBI:15378"/>
        <dbReference type="ChEBI" id="CHEBI:57856"/>
        <dbReference type="ChEBI" id="CHEBI:59789"/>
        <dbReference type="ChEBI" id="CHEBI:74495"/>
        <dbReference type="ChEBI" id="CHEBI:82748"/>
        <dbReference type="EC" id="2.1.1.198"/>
    </reaction>
</comment>
<dbReference type="InterPro" id="IPR014777">
    <property type="entry name" value="4pyrrole_Mease_sub1"/>
</dbReference>
<dbReference type="PIRSF" id="PIRSF005917">
    <property type="entry name" value="MTase_YraL"/>
    <property type="match status" value="1"/>
</dbReference>
<dbReference type="InterPro" id="IPR014776">
    <property type="entry name" value="4pyrrole_Mease_sub2"/>
</dbReference>
<dbReference type="AlphaFoldDB" id="A0A7C6ECP1"/>
<dbReference type="EMBL" id="DTLI01000114">
    <property type="protein sequence ID" value="HHS52081.1"/>
    <property type="molecule type" value="Genomic_DNA"/>
</dbReference>
<dbReference type="NCBIfam" id="TIGR00096">
    <property type="entry name" value="16S rRNA (cytidine(1402)-2'-O)-methyltransferase"/>
    <property type="match status" value="1"/>
</dbReference>
<dbReference type="GO" id="GO:0070677">
    <property type="term" value="F:rRNA (cytosine-2'-O-)-methyltransferase activity"/>
    <property type="evidence" value="ECO:0007669"/>
    <property type="project" value="UniProtKB-UniRule"/>
</dbReference>
<sequence length="221" mass="25317">MVSTPIGNLEDITLRALSVLREVDLIACEDTRRTGLLLAHYQIKNRLISYHEHNKFQRTPFILELLRQGKRVALVSDAGTPGISDPGFYLIRAAIEKNFRVIPVPGASAILAGIVISGLPSDRFAFEGFLPKREGRKQRKLADLRYEPRTMIFYDSPTRVKKTLERMLEIFQDRRIVLVRELTKKFEETIRGRISEVIEAIKNRELKGEIVLIVEGYERGV</sequence>
<dbReference type="InterPro" id="IPR035996">
    <property type="entry name" value="4pyrrol_Methylase_sf"/>
</dbReference>
<dbReference type="FunFam" id="3.40.1010.10:FF:000007">
    <property type="entry name" value="Ribosomal RNA small subunit methyltransferase I"/>
    <property type="match status" value="1"/>
</dbReference>
<dbReference type="Gene3D" id="3.40.1010.10">
    <property type="entry name" value="Cobalt-precorrin-4 Transmethylase, Domain 1"/>
    <property type="match status" value="1"/>
</dbReference>
<keyword evidence="2 6" id="KW-0698">rRNA processing</keyword>
<comment type="caution">
    <text evidence="8">The sequence shown here is derived from an EMBL/GenBank/DDBJ whole genome shotgun (WGS) entry which is preliminary data.</text>
</comment>
<evidence type="ECO:0000256" key="3">
    <source>
        <dbReference type="ARBA" id="ARBA00022603"/>
    </source>
</evidence>
<organism evidence="8">
    <name type="scientific">candidate division WOR-3 bacterium</name>
    <dbReference type="NCBI Taxonomy" id="2052148"/>
    <lineage>
        <taxon>Bacteria</taxon>
        <taxon>Bacteria division WOR-3</taxon>
    </lineage>
</organism>
<evidence type="ECO:0000313" key="8">
    <source>
        <dbReference type="EMBL" id="HHS52081.1"/>
    </source>
</evidence>
<evidence type="ECO:0000256" key="6">
    <source>
        <dbReference type="HAMAP-Rule" id="MF_01877"/>
    </source>
</evidence>
<evidence type="ECO:0000259" key="7">
    <source>
        <dbReference type="Pfam" id="PF00590"/>
    </source>
</evidence>
<keyword evidence="1 6" id="KW-0963">Cytoplasm</keyword>
<dbReference type="PANTHER" id="PTHR46111:SF1">
    <property type="entry name" value="RIBOSOMAL RNA SMALL SUBUNIT METHYLTRANSFERASE I"/>
    <property type="match status" value="1"/>
</dbReference>